<dbReference type="GO" id="GO:0046872">
    <property type="term" value="F:metal ion binding"/>
    <property type="evidence" value="ECO:0007669"/>
    <property type="project" value="UniProtKB-KW"/>
</dbReference>
<evidence type="ECO:0000256" key="1">
    <source>
        <dbReference type="ARBA" id="ARBA00001954"/>
    </source>
</evidence>
<reference evidence="11 12" key="1">
    <citation type="submission" date="2015-10" db="EMBL/GenBank/DDBJ databases">
        <title>Full genome of DAOMC 229536 Phialocephala scopiformis, a fungal endophyte of spruce producing the potent anti-insectan compound rugulosin.</title>
        <authorList>
            <consortium name="DOE Joint Genome Institute"/>
            <person name="Walker A.K."/>
            <person name="Frasz S.L."/>
            <person name="Seifert K.A."/>
            <person name="Miller J.D."/>
            <person name="Mondo S.J."/>
            <person name="Labutti K."/>
            <person name="Lipzen A."/>
            <person name="Dockter R."/>
            <person name="Kennedy M."/>
            <person name="Grigoriev I.V."/>
            <person name="Spatafora J.W."/>
        </authorList>
    </citation>
    <scope>NUCLEOTIDE SEQUENCE [LARGE SCALE GENOMIC DNA]</scope>
    <source>
        <strain evidence="11 12">CBS 120377</strain>
    </source>
</reference>
<keyword evidence="5" id="KW-0479">Metal-binding</keyword>
<dbReference type="PANTHER" id="PTHR10696">
    <property type="entry name" value="GAMMA-BUTYROBETAINE HYDROXYLASE-RELATED"/>
    <property type="match status" value="1"/>
</dbReference>
<evidence type="ECO:0000256" key="9">
    <source>
        <dbReference type="ARBA" id="ARBA00023004"/>
    </source>
</evidence>
<keyword evidence="7" id="KW-0223">Dioxygenase</keyword>
<dbReference type="PANTHER" id="PTHR10696:SF51">
    <property type="entry name" value="TRIMETHYLLYSINE DIOXYGENASE, MITOCHONDRIAL"/>
    <property type="match status" value="1"/>
</dbReference>
<dbReference type="AlphaFoldDB" id="A0A194X9A8"/>
<evidence type="ECO:0000256" key="5">
    <source>
        <dbReference type="ARBA" id="ARBA00022723"/>
    </source>
</evidence>
<evidence type="ECO:0000256" key="6">
    <source>
        <dbReference type="ARBA" id="ARBA00022873"/>
    </source>
</evidence>
<dbReference type="EMBL" id="KQ947415">
    <property type="protein sequence ID" value="KUJ16755.1"/>
    <property type="molecule type" value="Genomic_DNA"/>
</dbReference>
<dbReference type="InParanoid" id="A0A194X9A8"/>
<evidence type="ECO:0000313" key="12">
    <source>
        <dbReference type="Proteomes" id="UP000070700"/>
    </source>
</evidence>
<comment type="similarity">
    <text evidence="4">Belongs to the gamma-BBH/TMLD family.</text>
</comment>
<comment type="cofactor">
    <cofactor evidence="2">
        <name>L-ascorbate</name>
        <dbReference type="ChEBI" id="CHEBI:38290"/>
    </cofactor>
</comment>
<keyword evidence="6" id="KW-0124">Carnitine biosynthesis</keyword>
<dbReference type="InterPro" id="IPR003819">
    <property type="entry name" value="TauD/TfdA-like"/>
</dbReference>
<dbReference type="Gene3D" id="3.60.130.10">
    <property type="entry name" value="Clavaminate synthase-like"/>
    <property type="match status" value="1"/>
</dbReference>
<dbReference type="GO" id="GO:0005739">
    <property type="term" value="C:mitochondrion"/>
    <property type="evidence" value="ECO:0007669"/>
    <property type="project" value="TreeGrafter"/>
</dbReference>
<keyword evidence="12" id="KW-1185">Reference proteome</keyword>
<dbReference type="SUPFAM" id="SSF51197">
    <property type="entry name" value="Clavaminate synthase-like"/>
    <property type="match status" value="1"/>
</dbReference>
<organism evidence="11 12">
    <name type="scientific">Mollisia scopiformis</name>
    <name type="common">Conifer needle endophyte fungus</name>
    <name type="synonym">Phialocephala scopiformis</name>
    <dbReference type="NCBI Taxonomy" id="149040"/>
    <lineage>
        <taxon>Eukaryota</taxon>
        <taxon>Fungi</taxon>
        <taxon>Dikarya</taxon>
        <taxon>Ascomycota</taxon>
        <taxon>Pezizomycotina</taxon>
        <taxon>Leotiomycetes</taxon>
        <taxon>Helotiales</taxon>
        <taxon>Mollisiaceae</taxon>
        <taxon>Mollisia</taxon>
    </lineage>
</organism>
<gene>
    <name evidence="11" type="ORF">LY89DRAFT_63859</name>
</gene>
<comment type="pathway">
    <text evidence="3">Amine and polyamine biosynthesis; carnitine biosynthesis.</text>
</comment>
<evidence type="ECO:0000259" key="10">
    <source>
        <dbReference type="Pfam" id="PF02668"/>
    </source>
</evidence>
<dbReference type="GeneID" id="28821313"/>
<feature type="domain" description="TauD/TfdA-like" evidence="10">
    <location>
        <begin position="214"/>
        <end position="408"/>
    </location>
</feature>
<dbReference type="GO" id="GO:0051213">
    <property type="term" value="F:dioxygenase activity"/>
    <property type="evidence" value="ECO:0007669"/>
    <property type="project" value="UniProtKB-KW"/>
</dbReference>
<dbReference type="InterPro" id="IPR042098">
    <property type="entry name" value="TauD-like_sf"/>
</dbReference>
<accession>A0A194X9A8</accession>
<dbReference type="GO" id="GO:0045329">
    <property type="term" value="P:carnitine biosynthetic process"/>
    <property type="evidence" value="ECO:0007669"/>
    <property type="project" value="UniProtKB-KW"/>
</dbReference>
<dbReference type="OrthoDB" id="408743at2759"/>
<protein>
    <submittedName>
        <fullName evidence="11">Clavaminate synthase-like protein</fullName>
    </submittedName>
</protein>
<dbReference type="Proteomes" id="UP000070700">
    <property type="component" value="Unassembled WGS sequence"/>
</dbReference>
<evidence type="ECO:0000256" key="4">
    <source>
        <dbReference type="ARBA" id="ARBA00008654"/>
    </source>
</evidence>
<dbReference type="STRING" id="149040.A0A194X9A8"/>
<dbReference type="InterPro" id="IPR050411">
    <property type="entry name" value="AlphaKG_dependent_hydroxylases"/>
</dbReference>
<evidence type="ECO:0000256" key="3">
    <source>
        <dbReference type="ARBA" id="ARBA00005022"/>
    </source>
</evidence>
<proteinExistence type="inferred from homology"/>
<keyword evidence="9" id="KW-0408">Iron</keyword>
<comment type="cofactor">
    <cofactor evidence="1">
        <name>Fe(2+)</name>
        <dbReference type="ChEBI" id="CHEBI:29033"/>
    </cofactor>
</comment>
<evidence type="ECO:0000256" key="7">
    <source>
        <dbReference type="ARBA" id="ARBA00022964"/>
    </source>
</evidence>
<evidence type="ECO:0000256" key="2">
    <source>
        <dbReference type="ARBA" id="ARBA00001961"/>
    </source>
</evidence>
<name>A0A194X9A8_MOLSC</name>
<dbReference type="KEGG" id="psco:LY89DRAFT_63859"/>
<sequence>MPSTLLPTLPTQVEVTWKGQSPDTKKVAKSTISCKKCSKGNKVTVIFPDGEFTFHSQWLHDARCDDGASRNTVTAISTQSDETVRIDSAEMNTQDSMVTLDVTWSDGLSSKFPVEWLRVMAPIVALQSNGNSAITTDAPTQGWTVESLNIPDVSYKELFDTETEPERMDTLMLAVLDHLLGASSTGLVKIVDLPDPNYEDELNHVNNLCTLILKKIFGSVFIHPTRGADKSFNVSSRSSEADKRKELPNYDTSQVLLPHADHAFYETPIQVQGWYILEGESENTFVSVLAALQTLKEEHPESYHHLCNDPMTLGRVSAFYGEAVSQMTVDTAVSMQPGTSDQFKRVRWHPNFIGSLLSPYEEYDEARLAQKRFLEVMRRDTHQLKVNLKPGDMFLWDNYRVLHGREKVFAVPRTGVGQTVPEQVVHDRYRALCISMLSGFVGDQWLVHMPMPQLREMVKLVQEKRFLV</sequence>
<dbReference type="InterPro" id="IPR038492">
    <property type="entry name" value="GBBH-like_N_sf"/>
</dbReference>
<dbReference type="Gene3D" id="3.30.2020.30">
    <property type="match status" value="1"/>
</dbReference>
<dbReference type="RefSeq" id="XP_018071110.1">
    <property type="nucleotide sequence ID" value="XM_018211587.1"/>
</dbReference>
<evidence type="ECO:0000313" key="11">
    <source>
        <dbReference type="EMBL" id="KUJ16755.1"/>
    </source>
</evidence>
<keyword evidence="8" id="KW-0560">Oxidoreductase</keyword>
<dbReference type="Pfam" id="PF02668">
    <property type="entry name" value="TauD"/>
    <property type="match status" value="1"/>
</dbReference>
<evidence type="ECO:0000256" key="8">
    <source>
        <dbReference type="ARBA" id="ARBA00023002"/>
    </source>
</evidence>